<proteinExistence type="predicted"/>
<evidence type="ECO:0000313" key="10">
    <source>
        <dbReference type="Proteomes" id="UP000054321"/>
    </source>
</evidence>
<sequence length="594" mass="67825">MTDAPAPMERGRHACAECKAKKLRCSPSLQVLGVCHRCHRMGMDCMIPEVRKRTRKSRLKSRVDELEERQNKLMELVVNTKQSPKPVPDSAGDFIEAVLESQPPFQSVILPPTASSSRPISAEQEIELIEYYRQVLTPNFPFVVLPADVSMVDMRRLYPVLFKGVLVASAWRSRPLQLVLEKDFLVDIASRFFIHGERSLDLLQGLMVYLAWYQYSASQASQQAYRFSSIAVTLLIDLGLHRRPRGPTNHERIVDSLARDIQANPTTFPKFWSHDARRAFLGTYVLSTFCALLYRKGSIFRHSQYLEECALSLAESKPSAGNVAILYYVRLLRISTVIYNTFDYSCQDKEDKRSDEEIQILVRALEGQLADWRASLPDILIEDVRLKLCSHLANTYLHEVGLYGVVEGEPLSITRITILYRCLDNVKDYITMALNLSIEDMQGWTSFDWRQLNYAVMIGSRITLTLDLIACTNDSATRIFKLDACLEQLCSRTRTLFTITNTLPDQAHYFQRLSMEWQGMRNWFRPAIHRLANSTSNSQYHLQMGNHALQTVSGHVVAMPWTPFGGADTWAQDDFWLQSEWNASSYPTGDGVPN</sequence>
<evidence type="ECO:0000256" key="6">
    <source>
        <dbReference type="ARBA" id="ARBA00023242"/>
    </source>
</evidence>
<comment type="subcellular location">
    <subcellularLocation>
        <location evidence="1">Nucleus</location>
    </subcellularLocation>
</comment>
<keyword evidence="5" id="KW-0804">Transcription</keyword>
<feature type="coiled-coil region" evidence="7">
    <location>
        <begin position="49"/>
        <end position="83"/>
    </location>
</feature>
<evidence type="ECO:0000256" key="4">
    <source>
        <dbReference type="ARBA" id="ARBA00023125"/>
    </source>
</evidence>
<dbReference type="PROSITE" id="PS00463">
    <property type="entry name" value="ZN2_CY6_FUNGAL_1"/>
    <property type="match status" value="1"/>
</dbReference>
<reference evidence="9 10" key="1">
    <citation type="submission" date="2014-04" db="EMBL/GenBank/DDBJ databases">
        <authorList>
            <consortium name="DOE Joint Genome Institute"/>
            <person name="Kuo A."/>
            <person name="Martino E."/>
            <person name="Perotto S."/>
            <person name="Kohler A."/>
            <person name="Nagy L.G."/>
            <person name="Floudas D."/>
            <person name="Copeland A."/>
            <person name="Barry K.W."/>
            <person name="Cichocki N."/>
            <person name="Veneault-Fourrey C."/>
            <person name="LaButti K."/>
            <person name="Lindquist E.A."/>
            <person name="Lipzen A."/>
            <person name="Lundell T."/>
            <person name="Morin E."/>
            <person name="Murat C."/>
            <person name="Sun H."/>
            <person name="Tunlid A."/>
            <person name="Henrissat B."/>
            <person name="Grigoriev I.V."/>
            <person name="Hibbett D.S."/>
            <person name="Martin F."/>
            <person name="Nordberg H.P."/>
            <person name="Cantor M.N."/>
            <person name="Hua S.X."/>
        </authorList>
    </citation>
    <scope>NUCLEOTIDE SEQUENCE [LARGE SCALE GENOMIC DNA]</scope>
    <source>
        <strain evidence="9 10">Zn</strain>
    </source>
</reference>
<dbReference type="STRING" id="913774.A0A0C3DCR5"/>
<dbReference type="SUPFAM" id="SSF57701">
    <property type="entry name" value="Zn2/Cys6 DNA-binding domain"/>
    <property type="match status" value="1"/>
</dbReference>
<evidence type="ECO:0000256" key="7">
    <source>
        <dbReference type="SAM" id="Coils"/>
    </source>
</evidence>
<keyword evidence="4" id="KW-0238">DNA-binding</keyword>
<dbReference type="EMBL" id="KN832878">
    <property type="protein sequence ID" value="KIM99732.1"/>
    <property type="molecule type" value="Genomic_DNA"/>
</dbReference>
<dbReference type="GO" id="GO:0005634">
    <property type="term" value="C:nucleus"/>
    <property type="evidence" value="ECO:0007669"/>
    <property type="project" value="UniProtKB-SubCell"/>
</dbReference>
<name>A0A0C3DCR5_OIDMZ</name>
<dbReference type="GO" id="GO:0000976">
    <property type="term" value="F:transcription cis-regulatory region binding"/>
    <property type="evidence" value="ECO:0007669"/>
    <property type="project" value="TreeGrafter"/>
</dbReference>
<dbReference type="Proteomes" id="UP000054321">
    <property type="component" value="Unassembled WGS sequence"/>
</dbReference>
<evidence type="ECO:0000256" key="1">
    <source>
        <dbReference type="ARBA" id="ARBA00004123"/>
    </source>
</evidence>
<dbReference type="OrthoDB" id="3609at2759"/>
<reference evidence="10" key="2">
    <citation type="submission" date="2015-01" db="EMBL/GenBank/DDBJ databases">
        <title>Evolutionary Origins and Diversification of the Mycorrhizal Mutualists.</title>
        <authorList>
            <consortium name="DOE Joint Genome Institute"/>
            <consortium name="Mycorrhizal Genomics Consortium"/>
            <person name="Kohler A."/>
            <person name="Kuo A."/>
            <person name="Nagy L.G."/>
            <person name="Floudas D."/>
            <person name="Copeland A."/>
            <person name="Barry K.W."/>
            <person name="Cichocki N."/>
            <person name="Veneault-Fourrey C."/>
            <person name="LaButti K."/>
            <person name="Lindquist E.A."/>
            <person name="Lipzen A."/>
            <person name="Lundell T."/>
            <person name="Morin E."/>
            <person name="Murat C."/>
            <person name="Riley R."/>
            <person name="Ohm R."/>
            <person name="Sun H."/>
            <person name="Tunlid A."/>
            <person name="Henrissat B."/>
            <person name="Grigoriev I.V."/>
            <person name="Hibbett D.S."/>
            <person name="Martin F."/>
        </authorList>
    </citation>
    <scope>NUCLEOTIDE SEQUENCE [LARGE SCALE GENOMIC DNA]</scope>
    <source>
        <strain evidence="10">Zn</strain>
    </source>
</reference>
<evidence type="ECO:0000256" key="3">
    <source>
        <dbReference type="ARBA" id="ARBA00023015"/>
    </source>
</evidence>
<dbReference type="PANTHER" id="PTHR31845">
    <property type="entry name" value="FINGER DOMAIN PROTEIN, PUTATIVE-RELATED"/>
    <property type="match status" value="1"/>
</dbReference>
<dbReference type="InterPro" id="IPR051089">
    <property type="entry name" value="prtT"/>
</dbReference>
<keyword evidence="10" id="KW-1185">Reference proteome</keyword>
<dbReference type="GO" id="GO:0008270">
    <property type="term" value="F:zinc ion binding"/>
    <property type="evidence" value="ECO:0007669"/>
    <property type="project" value="InterPro"/>
</dbReference>
<feature type="domain" description="Zn(2)-C6 fungal-type" evidence="8">
    <location>
        <begin position="14"/>
        <end position="47"/>
    </location>
</feature>
<evidence type="ECO:0000256" key="2">
    <source>
        <dbReference type="ARBA" id="ARBA00022723"/>
    </source>
</evidence>
<dbReference type="CDD" id="cd12148">
    <property type="entry name" value="fungal_TF_MHR"/>
    <property type="match status" value="1"/>
</dbReference>
<dbReference type="HOGENOM" id="CLU_006524_13_0_1"/>
<evidence type="ECO:0000259" key="8">
    <source>
        <dbReference type="PROSITE" id="PS50048"/>
    </source>
</evidence>
<dbReference type="InParanoid" id="A0A0C3DCR5"/>
<dbReference type="InterPro" id="IPR036864">
    <property type="entry name" value="Zn2-C6_fun-type_DNA-bd_sf"/>
</dbReference>
<keyword evidence="7" id="KW-0175">Coiled coil</keyword>
<evidence type="ECO:0000313" key="9">
    <source>
        <dbReference type="EMBL" id="KIM99732.1"/>
    </source>
</evidence>
<organism evidence="9 10">
    <name type="scientific">Oidiodendron maius (strain Zn)</name>
    <dbReference type="NCBI Taxonomy" id="913774"/>
    <lineage>
        <taxon>Eukaryota</taxon>
        <taxon>Fungi</taxon>
        <taxon>Dikarya</taxon>
        <taxon>Ascomycota</taxon>
        <taxon>Pezizomycotina</taxon>
        <taxon>Leotiomycetes</taxon>
        <taxon>Leotiomycetes incertae sedis</taxon>
        <taxon>Myxotrichaceae</taxon>
        <taxon>Oidiodendron</taxon>
    </lineage>
</organism>
<dbReference type="PROSITE" id="PS50048">
    <property type="entry name" value="ZN2_CY6_FUNGAL_2"/>
    <property type="match status" value="1"/>
</dbReference>
<dbReference type="GO" id="GO:0006351">
    <property type="term" value="P:DNA-templated transcription"/>
    <property type="evidence" value="ECO:0007669"/>
    <property type="project" value="InterPro"/>
</dbReference>
<dbReference type="PANTHER" id="PTHR31845:SF10">
    <property type="entry name" value="ZN(II)2CYS6 TRANSCRIPTION FACTOR (EUROFUNG)"/>
    <property type="match status" value="1"/>
</dbReference>
<accession>A0A0C3DCR5</accession>
<dbReference type="Pfam" id="PF00172">
    <property type="entry name" value="Zn_clus"/>
    <property type="match status" value="1"/>
</dbReference>
<dbReference type="InterPro" id="IPR007219">
    <property type="entry name" value="XnlR_reg_dom"/>
</dbReference>
<dbReference type="Pfam" id="PF04082">
    <property type="entry name" value="Fungal_trans"/>
    <property type="match status" value="1"/>
</dbReference>
<keyword evidence="6" id="KW-0539">Nucleus</keyword>
<dbReference type="SMART" id="SM00066">
    <property type="entry name" value="GAL4"/>
    <property type="match status" value="1"/>
</dbReference>
<protein>
    <recommendedName>
        <fullName evidence="8">Zn(2)-C6 fungal-type domain-containing protein</fullName>
    </recommendedName>
</protein>
<dbReference type="InterPro" id="IPR001138">
    <property type="entry name" value="Zn2Cys6_DnaBD"/>
</dbReference>
<keyword evidence="3" id="KW-0805">Transcription regulation</keyword>
<dbReference type="GO" id="GO:0000981">
    <property type="term" value="F:DNA-binding transcription factor activity, RNA polymerase II-specific"/>
    <property type="evidence" value="ECO:0007669"/>
    <property type="project" value="InterPro"/>
</dbReference>
<gene>
    <name evidence="9" type="ORF">OIDMADRAFT_55642</name>
</gene>
<evidence type="ECO:0000256" key="5">
    <source>
        <dbReference type="ARBA" id="ARBA00023163"/>
    </source>
</evidence>
<dbReference type="AlphaFoldDB" id="A0A0C3DCR5"/>
<dbReference type="Gene3D" id="4.10.240.10">
    <property type="entry name" value="Zn(2)-C6 fungal-type DNA-binding domain"/>
    <property type="match status" value="1"/>
</dbReference>
<keyword evidence="2" id="KW-0479">Metal-binding</keyword>
<dbReference type="CDD" id="cd00067">
    <property type="entry name" value="GAL4"/>
    <property type="match status" value="1"/>
</dbReference>